<feature type="compositionally biased region" description="Polar residues" evidence="2">
    <location>
        <begin position="97"/>
        <end position="106"/>
    </location>
</feature>
<evidence type="ECO:0000256" key="2">
    <source>
        <dbReference type="SAM" id="MobiDB-lite"/>
    </source>
</evidence>
<feature type="region of interest" description="Disordered" evidence="2">
    <location>
        <begin position="81"/>
        <end position="155"/>
    </location>
</feature>
<dbReference type="InParanoid" id="E3LPB1"/>
<dbReference type="PANTHER" id="PTHR21566">
    <property type="entry name" value="CILIA- AND FLAGELLA-ASSOCIATED PROTEIN 251-LIKE-RELATED-RELATED"/>
    <property type="match status" value="1"/>
</dbReference>
<feature type="compositionally biased region" description="Basic and acidic residues" evidence="2">
    <location>
        <begin position="109"/>
        <end position="127"/>
    </location>
</feature>
<dbReference type="EMBL" id="DS268412">
    <property type="protein sequence ID" value="EFP05632.1"/>
    <property type="molecule type" value="Genomic_DNA"/>
</dbReference>
<reference evidence="3" key="1">
    <citation type="submission" date="2007-07" db="EMBL/GenBank/DDBJ databases">
        <title>PCAP assembly of the Caenorhabditis remanei genome.</title>
        <authorList>
            <consortium name="The Caenorhabditis remanei Sequencing Consortium"/>
            <person name="Wilson R.K."/>
        </authorList>
    </citation>
    <scope>NUCLEOTIDE SEQUENCE [LARGE SCALE GENOMIC DNA]</scope>
    <source>
        <strain evidence="3">PB4641</strain>
    </source>
</reference>
<protein>
    <submittedName>
        <fullName evidence="3">Uncharacterized protein</fullName>
    </submittedName>
</protein>
<accession>E3LPB1</accession>
<evidence type="ECO:0000313" key="3">
    <source>
        <dbReference type="EMBL" id="EFP05632.1"/>
    </source>
</evidence>
<dbReference type="AlphaFoldDB" id="E3LPB1"/>
<organism evidence="4">
    <name type="scientific">Caenorhabditis remanei</name>
    <name type="common">Caenorhabditis vulgaris</name>
    <dbReference type="NCBI Taxonomy" id="31234"/>
    <lineage>
        <taxon>Eukaryota</taxon>
        <taxon>Metazoa</taxon>
        <taxon>Ecdysozoa</taxon>
        <taxon>Nematoda</taxon>
        <taxon>Chromadorea</taxon>
        <taxon>Rhabditida</taxon>
        <taxon>Rhabditina</taxon>
        <taxon>Rhabditomorpha</taxon>
        <taxon>Rhabditoidea</taxon>
        <taxon>Rhabditidae</taxon>
        <taxon>Peloderinae</taxon>
        <taxon>Caenorhabditis</taxon>
    </lineage>
</organism>
<dbReference type="OrthoDB" id="5877453at2759"/>
<dbReference type="eggNOG" id="ENOG502TI4P">
    <property type="taxonomic scope" value="Eukaryota"/>
</dbReference>
<dbReference type="Proteomes" id="UP000008281">
    <property type="component" value="Unassembled WGS sequence"/>
</dbReference>
<dbReference type="Pfam" id="PF05218">
    <property type="entry name" value="DUF713"/>
    <property type="match status" value="1"/>
</dbReference>
<sequence>MNSLESQNNFFTTSIKTLVLLFPTFGLIGKDQQFDNNFHESQVIRDSRNRIQELLNPPNRFENYPFFYNFHSDICDSSNSCKIPQNDEENPPIPPTGSYSTATAVSRGQKMDDIEKEPENNTNEKSETSGNNENSPPITPVSRLNTSGGNNEPPIRFCLPEKSAPVKEELSDLSKLKSEADIKNYEKEFEPTNEELEEQAAYENRKMKLSKEKEEQSKKFDSLKILDESDGENEEIRRMDEEFKRTLEENERQQYEEIKRMREEREKRQKETEEDFRKMKQESQERITAILGCIQMKIRFEKKEEEWSAILKGFRDPLIKIVTSQYALQDEFRWQSKDEKETPENIIEEVKYFAKLVCSAQNMLENAFCKLEMLAENYDDRIFLKMIMRTPLLKDSQKKFNYAVFNLDPQLIPTTKTLKNNSMTARIEDYTGMEPTPPPEWYYTFSNIQND</sequence>
<keyword evidence="1" id="KW-0175">Coiled coil</keyword>
<evidence type="ECO:0000313" key="4">
    <source>
        <dbReference type="Proteomes" id="UP000008281"/>
    </source>
</evidence>
<feature type="coiled-coil region" evidence="1">
    <location>
        <begin position="193"/>
        <end position="282"/>
    </location>
</feature>
<feature type="compositionally biased region" description="Polar residues" evidence="2">
    <location>
        <begin position="128"/>
        <end position="150"/>
    </location>
</feature>
<name>E3LPB1_CAERE</name>
<keyword evidence="4" id="KW-1185">Reference proteome</keyword>
<evidence type="ECO:0000256" key="1">
    <source>
        <dbReference type="SAM" id="Coils"/>
    </source>
</evidence>
<proteinExistence type="predicted"/>
<dbReference type="HOGENOM" id="CLU_607271_0_0_1"/>
<dbReference type="PANTHER" id="PTHR21566:SF6">
    <property type="entry name" value="TRANSMEMBRANE PROTEIN"/>
    <property type="match status" value="1"/>
</dbReference>
<dbReference type="InterPro" id="IPR007883">
    <property type="entry name" value="DUF713"/>
</dbReference>
<gene>
    <name evidence="3" type="ORF">CRE_27256</name>
</gene>